<dbReference type="Proteomes" id="UP000518266">
    <property type="component" value="Unassembled WGS sequence"/>
</dbReference>
<dbReference type="AlphaFoldDB" id="A0A7J5Y1W2"/>
<gene>
    <name evidence="1" type="ORF">F7725_001638</name>
</gene>
<evidence type="ECO:0000313" key="1">
    <source>
        <dbReference type="EMBL" id="KAF3842789.1"/>
    </source>
</evidence>
<feature type="non-terminal residue" evidence="1">
    <location>
        <position position="50"/>
    </location>
</feature>
<evidence type="ECO:0000313" key="2">
    <source>
        <dbReference type="Proteomes" id="UP000518266"/>
    </source>
</evidence>
<accession>A0A7J5Y1W2</accession>
<reference evidence="1 2" key="1">
    <citation type="submission" date="2020-03" db="EMBL/GenBank/DDBJ databases">
        <title>Dissostichus mawsoni Genome sequencing and assembly.</title>
        <authorList>
            <person name="Park H."/>
        </authorList>
    </citation>
    <scope>NUCLEOTIDE SEQUENCE [LARGE SCALE GENOMIC DNA]</scope>
    <source>
        <strain evidence="1">DM0001</strain>
        <tissue evidence="1">Muscle</tissue>
    </source>
</reference>
<name>A0A7J5Y1W2_DISMA</name>
<proteinExistence type="predicted"/>
<organism evidence="1 2">
    <name type="scientific">Dissostichus mawsoni</name>
    <name type="common">Antarctic cod</name>
    <dbReference type="NCBI Taxonomy" id="36200"/>
    <lineage>
        <taxon>Eukaryota</taxon>
        <taxon>Metazoa</taxon>
        <taxon>Chordata</taxon>
        <taxon>Craniata</taxon>
        <taxon>Vertebrata</taxon>
        <taxon>Euteleostomi</taxon>
        <taxon>Actinopterygii</taxon>
        <taxon>Neopterygii</taxon>
        <taxon>Teleostei</taxon>
        <taxon>Neoteleostei</taxon>
        <taxon>Acanthomorphata</taxon>
        <taxon>Eupercaria</taxon>
        <taxon>Perciformes</taxon>
        <taxon>Notothenioidei</taxon>
        <taxon>Nototheniidae</taxon>
        <taxon>Dissostichus</taxon>
    </lineage>
</organism>
<protein>
    <submittedName>
        <fullName evidence="1">Uncharacterized protein</fullName>
    </submittedName>
</protein>
<keyword evidence="2" id="KW-1185">Reference proteome</keyword>
<comment type="caution">
    <text evidence="1">The sequence shown here is derived from an EMBL/GenBank/DDBJ whole genome shotgun (WGS) entry which is preliminary data.</text>
</comment>
<sequence length="50" mass="5545">MTTDTQPHCGQYGHIGRAEQFGSHPHASTFIGWDIVRSLNAVQFNFSPSL</sequence>
<dbReference type="EMBL" id="JAAKFY010000018">
    <property type="protein sequence ID" value="KAF3842789.1"/>
    <property type="molecule type" value="Genomic_DNA"/>
</dbReference>